<accession>A0A1Y4QVZ6</accession>
<dbReference type="AlphaFoldDB" id="A0A1Y4QVZ6"/>
<name>A0A1Y4QVZ6_9ENTE</name>
<dbReference type="EMBL" id="NFLC01000022">
    <property type="protein sequence ID" value="OUQ09498.1"/>
    <property type="molecule type" value="Genomic_DNA"/>
</dbReference>
<proteinExistence type="predicted"/>
<protein>
    <submittedName>
        <fullName evidence="1">Virulence factor</fullName>
    </submittedName>
</protein>
<evidence type="ECO:0000313" key="1">
    <source>
        <dbReference type="EMBL" id="OUQ09498.1"/>
    </source>
</evidence>
<gene>
    <name evidence="1" type="ORF">B5E88_09900</name>
</gene>
<comment type="caution">
    <text evidence="1">The sequence shown here is derived from an EMBL/GenBank/DDBJ whole genome shotgun (WGS) entry which is preliminary data.</text>
</comment>
<dbReference type="RefSeq" id="WP_087215730.1">
    <property type="nucleotide sequence ID" value="NZ_NFLC01000022.1"/>
</dbReference>
<dbReference type="Gene3D" id="1.10.8.730">
    <property type="match status" value="1"/>
</dbReference>
<organism evidence="1 2">
    <name type="scientific">Enterococcus cecorum</name>
    <dbReference type="NCBI Taxonomy" id="44008"/>
    <lineage>
        <taxon>Bacteria</taxon>
        <taxon>Bacillati</taxon>
        <taxon>Bacillota</taxon>
        <taxon>Bacilli</taxon>
        <taxon>Lactobacillales</taxon>
        <taxon>Enterococcaceae</taxon>
        <taxon>Enterococcus</taxon>
    </lineage>
</organism>
<reference evidence="2" key="1">
    <citation type="submission" date="2017-04" db="EMBL/GenBank/DDBJ databases">
        <title>Function of individual gut microbiota members based on whole genome sequencing of pure cultures obtained from chicken caecum.</title>
        <authorList>
            <person name="Medvecky M."/>
            <person name="Cejkova D."/>
            <person name="Polansky O."/>
            <person name="Karasova D."/>
            <person name="Kubasova T."/>
            <person name="Cizek A."/>
            <person name="Rychlik I."/>
        </authorList>
    </citation>
    <scope>NUCLEOTIDE SEQUENCE [LARGE SCALE GENOMIC DNA]</scope>
    <source>
        <strain evidence="2">An144</strain>
    </source>
</reference>
<sequence>MGLLSLNSQKKWLNQGYDLDLLKEIQPQGNLNFKPDRYYYGGDGYYTILHVYEYPTDALPNFWLLDLMQINGTRAFLSVYREDNSKIKRKINQAIPEKGSRITGNSKLTENQKEINEIQTLNQLYQLIENKNISMLGMYIRIFVTDSTLEGLFKKVEEIKERHSKYKMTILSGELDFEQNAIFTMPSEQIDLPNKRRGVLLPAFSLAGGYFFNHTKLEDPQGSYYGFTSTNGAVNFNFLTRDERRNRSFMIISGNPKMGQTHFALKMNDDLYSKGHYIRNFDASGTFRHQTQQQHGLILNLAGSENRINPFQIFPTATNEDGTQVDEIRSFELHVEKLKNMVKMLNDAITADDLQTFDNLLTNFYIAKKIWYRNPKMHLNELRATKIAKEECPILSDFVNYLYDAERQLSMKRTINPLLLTSVSRIKQTFETLLQSHSGIFEGTTEFQDISNEKVVTFDFSSLKDQPSLFNAQVFSVLSLLSADIANNGKKWKYQLKQNSRLKEEDCPHYIVNIGDAQNLINPRYQRSVDLLANIMSNMGENFAGVILSVQSLQGILINSSVDETHPYVVAVRRIFALMQYRVFAQTSETDVPLLGNALGGSMNHSELDALPRLTKGQLFMNIAGVGNIVFKQQFMNDEIKRYGVM</sequence>
<dbReference type="Gene3D" id="6.10.140.2170">
    <property type="match status" value="1"/>
</dbReference>
<evidence type="ECO:0000313" key="2">
    <source>
        <dbReference type="Proteomes" id="UP000196074"/>
    </source>
</evidence>
<dbReference type="Proteomes" id="UP000196074">
    <property type="component" value="Unassembled WGS sequence"/>
</dbReference>